<comment type="catalytic activity">
    <reaction evidence="1 4">
        <text>(4aS,6R)-4a-hydroxy-L-erythro-5,6,7,8-tetrahydrobiopterin = (6R)-L-erythro-6,7-dihydrobiopterin + H2O</text>
        <dbReference type="Rhea" id="RHEA:11920"/>
        <dbReference type="ChEBI" id="CHEBI:15377"/>
        <dbReference type="ChEBI" id="CHEBI:15642"/>
        <dbReference type="ChEBI" id="CHEBI:43120"/>
        <dbReference type="EC" id="4.2.1.96"/>
    </reaction>
</comment>
<dbReference type="PANTHER" id="PTHR12599">
    <property type="entry name" value="PTERIN-4-ALPHA-CARBINOLAMINE DEHYDRATASE"/>
    <property type="match status" value="1"/>
</dbReference>
<dbReference type="InterPro" id="IPR036428">
    <property type="entry name" value="PCD_sf"/>
</dbReference>
<name>A0A9D2LCI2_9MICO</name>
<accession>A0A9D2LCI2</accession>
<evidence type="ECO:0000313" key="6">
    <source>
        <dbReference type="Proteomes" id="UP000823823"/>
    </source>
</evidence>
<organism evidence="5 6">
    <name type="scientific">Candidatus Brachybacterium merdavium</name>
    <dbReference type="NCBI Taxonomy" id="2838513"/>
    <lineage>
        <taxon>Bacteria</taxon>
        <taxon>Bacillati</taxon>
        <taxon>Actinomycetota</taxon>
        <taxon>Actinomycetes</taxon>
        <taxon>Micrococcales</taxon>
        <taxon>Dermabacteraceae</taxon>
        <taxon>Brachybacterium</taxon>
    </lineage>
</organism>
<evidence type="ECO:0000256" key="1">
    <source>
        <dbReference type="ARBA" id="ARBA00001554"/>
    </source>
</evidence>
<dbReference type="GO" id="GO:0006729">
    <property type="term" value="P:tetrahydrobiopterin biosynthetic process"/>
    <property type="evidence" value="ECO:0007669"/>
    <property type="project" value="InterPro"/>
</dbReference>
<dbReference type="AlphaFoldDB" id="A0A9D2LCI2"/>
<comment type="similarity">
    <text evidence="2 4">Belongs to the pterin-4-alpha-carbinolamine dehydratase family.</text>
</comment>
<dbReference type="EMBL" id="DWZH01000042">
    <property type="protein sequence ID" value="HJB10034.1"/>
    <property type="molecule type" value="Genomic_DNA"/>
</dbReference>
<dbReference type="HAMAP" id="MF_00434">
    <property type="entry name" value="Pterin_4_alpha"/>
    <property type="match status" value="1"/>
</dbReference>
<comment type="caution">
    <text evidence="5">The sequence shown here is derived from an EMBL/GenBank/DDBJ whole genome shotgun (WGS) entry which is preliminary data.</text>
</comment>
<dbReference type="InterPro" id="IPR001533">
    <property type="entry name" value="Pterin_deHydtase"/>
</dbReference>
<dbReference type="PANTHER" id="PTHR12599:SF0">
    <property type="entry name" value="PTERIN-4-ALPHA-CARBINOLAMINE DEHYDRATASE"/>
    <property type="match status" value="1"/>
</dbReference>
<dbReference type="GO" id="GO:0008124">
    <property type="term" value="F:4-alpha-hydroxytetrahydrobiopterin dehydratase activity"/>
    <property type="evidence" value="ECO:0007669"/>
    <property type="project" value="UniProtKB-UniRule"/>
</dbReference>
<protein>
    <recommendedName>
        <fullName evidence="4">Putative pterin-4-alpha-carbinolamine dehydratase</fullName>
        <shortName evidence="4">PHS</shortName>
        <ecNumber evidence="4">4.2.1.96</ecNumber>
    </recommendedName>
    <alternativeName>
        <fullName evidence="4">4-alpha-hydroxy-tetrahydropterin dehydratase</fullName>
    </alternativeName>
    <alternativeName>
        <fullName evidence="4">Pterin carbinolamine dehydratase</fullName>
        <shortName evidence="4">PCD</shortName>
    </alternativeName>
</protein>
<gene>
    <name evidence="5" type="ORF">H9786_05815</name>
</gene>
<dbReference type="CDD" id="cd00488">
    <property type="entry name" value="PCD_DCoH"/>
    <property type="match status" value="1"/>
</dbReference>
<dbReference type="SUPFAM" id="SSF55248">
    <property type="entry name" value="PCD-like"/>
    <property type="match status" value="1"/>
</dbReference>
<dbReference type="EC" id="4.2.1.96" evidence="4"/>
<dbReference type="Pfam" id="PF01329">
    <property type="entry name" value="Pterin_4a"/>
    <property type="match status" value="1"/>
</dbReference>
<reference evidence="5" key="1">
    <citation type="journal article" date="2021" name="PeerJ">
        <title>Extensive microbial diversity within the chicken gut microbiome revealed by metagenomics and culture.</title>
        <authorList>
            <person name="Gilroy R."/>
            <person name="Ravi A."/>
            <person name="Getino M."/>
            <person name="Pursley I."/>
            <person name="Horton D.L."/>
            <person name="Alikhan N.F."/>
            <person name="Baker D."/>
            <person name="Gharbi K."/>
            <person name="Hall N."/>
            <person name="Watson M."/>
            <person name="Adriaenssens E.M."/>
            <person name="Foster-Nyarko E."/>
            <person name="Jarju S."/>
            <person name="Secka A."/>
            <person name="Antonio M."/>
            <person name="Oren A."/>
            <person name="Chaudhuri R.R."/>
            <person name="La Ragione R."/>
            <person name="Hildebrand F."/>
            <person name="Pallen M.J."/>
        </authorList>
    </citation>
    <scope>NUCLEOTIDE SEQUENCE</scope>
    <source>
        <strain evidence="5">ChiHjej13B12-24818</strain>
    </source>
</reference>
<evidence type="ECO:0000256" key="4">
    <source>
        <dbReference type="HAMAP-Rule" id="MF_00434"/>
    </source>
</evidence>
<dbReference type="NCBIfam" id="NF002017">
    <property type="entry name" value="PRK00823.1-2"/>
    <property type="match status" value="1"/>
</dbReference>
<sequence length="105" mass="10994">MNDSKQILTADEITAAALPQWRHAEGALHVTYATGDFATGLALVDRIGEAAEAADHHPDLHLTYPTVSVTLTSHDAGGVTRRDVDMARRIDEFAAAAGVGTAEGA</sequence>
<proteinExistence type="inferred from homology"/>
<keyword evidence="3 4" id="KW-0456">Lyase</keyword>
<evidence type="ECO:0000313" key="5">
    <source>
        <dbReference type="EMBL" id="HJB10034.1"/>
    </source>
</evidence>
<dbReference type="Proteomes" id="UP000823823">
    <property type="component" value="Unassembled WGS sequence"/>
</dbReference>
<reference evidence="5" key="2">
    <citation type="submission" date="2021-04" db="EMBL/GenBank/DDBJ databases">
        <authorList>
            <person name="Gilroy R."/>
        </authorList>
    </citation>
    <scope>NUCLEOTIDE SEQUENCE</scope>
    <source>
        <strain evidence="5">ChiHjej13B12-24818</strain>
    </source>
</reference>
<evidence type="ECO:0000256" key="3">
    <source>
        <dbReference type="ARBA" id="ARBA00023239"/>
    </source>
</evidence>
<evidence type="ECO:0000256" key="2">
    <source>
        <dbReference type="ARBA" id="ARBA00006472"/>
    </source>
</evidence>
<dbReference type="Gene3D" id="3.30.1360.20">
    <property type="entry name" value="Transcriptional coactivator/pterin dehydratase"/>
    <property type="match status" value="1"/>
</dbReference>